<gene>
    <name evidence="2" type="ORF">DM02DRAFT_669812</name>
</gene>
<reference evidence="2 3" key="1">
    <citation type="journal article" date="2018" name="Sci. Rep.">
        <title>Comparative genomics provides insights into the lifestyle and reveals functional heterogeneity of dark septate endophytic fungi.</title>
        <authorList>
            <person name="Knapp D.G."/>
            <person name="Nemeth J.B."/>
            <person name="Barry K."/>
            <person name="Hainaut M."/>
            <person name="Henrissat B."/>
            <person name="Johnson J."/>
            <person name="Kuo A."/>
            <person name="Lim J.H.P."/>
            <person name="Lipzen A."/>
            <person name="Nolan M."/>
            <person name="Ohm R.A."/>
            <person name="Tamas L."/>
            <person name="Grigoriev I.V."/>
            <person name="Spatafora J.W."/>
            <person name="Nagy L.G."/>
            <person name="Kovacs G.M."/>
        </authorList>
    </citation>
    <scope>NUCLEOTIDE SEQUENCE [LARGE SCALE GENOMIC DNA]</scope>
    <source>
        <strain evidence="2 3">DSE2036</strain>
    </source>
</reference>
<keyword evidence="3" id="KW-1185">Reference proteome</keyword>
<dbReference type="AlphaFoldDB" id="A0A2V1DYL9"/>
<name>A0A2V1DYL9_9PLEO</name>
<organism evidence="2 3">
    <name type="scientific">Periconia macrospinosa</name>
    <dbReference type="NCBI Taxonomy" id="97972"/>
    <lineage>
        <taxon>Eukaryota</taxon>
        <taxon>Fungi</taxon>
        <taxon>Dikarya</taxon>
        <taxon>Ascomycota</taxon>
        <taxon>Pezizomycotina</taxon>
        <taxon>Dothideomycetes</taxon>
        <taxon>Pleosporomycetidae</taxon>
        <taxon>Pleosporales</taxon>
        <taxon>Massarineae</taxon>
        <taxon>Periconiaceae</taxon>
        <taxon>Periconia</taxon>
    </lineage>
</organism>
<evidence type="ECO:0000313" key="3">
    <source>
        <dbReference type="Proteomes" id="UP000244855"/>
    </source>
</evidence>
<protein>
    <recommendedName>
        <fullName evidence="4">F-box domain-containing protein</fullName>
    </recommendedName>
</protein>
<feature type="region of interest" description="Disordered" evidence="1">
    <location>
        <begin position="59"/>
        <end position="97"/>
    </location>
</feature>
<evidence type="ECO:0008006" key="4">
    <source>
        <dbReference type="Google" id="ProtNLM"/>
    </source>
</evidence>
<dbReference type="Proteomes" id="UP000244855">
    <property type="component" value="Unassembled WGS sequence"/>
</dbReference>
<sequence length="578" mass="65724">MAHSHTYSPLSVSLPNSRMSVDFATFTTSLPSINTQIRAEKQLPPHPAISRRAVHYSTQVQEIPAKKNQRRRWAIRPSAQEHPHPATNSHISELSRANSNASAASAASAASTASAYSTNPPSVFSYSRSTSTVQTAHSSQSSLRHTLEQGNSKREPTNLTSLPSYLLEHILSYALCLPLNVSIGPPSSDKQHKQYRYHRAGVDYIDLQLIRKHPVFLVSRHVRDAALHALHDKCTFIIDLHSIYRSRSSSTVHDNFKKHKNFWLENRPPRMVRDTLRTLSRLSLRLPAASCEDNAYSARKADIDEQEGGNQRIRSLKKEKDYAARIETYLESILSLIWADKDGEEELRGRSPGLGRRGSFRRRSISRFRSKSRERLSRSQELSRSTTPDPFRLEMDEDGEKRQPLRRLEVVLVKRNPHVVVLPETLLLVKLLRTSKVQGLTKYFLELEGQKTIFATKYGKRWRGIEPDGIRLLNDLQSLSVSYRPIEPFTSSREIQLARVASIGNLPRRDVNVSESRMAIGRSRSISTHINPLNWGKRLKRKDSFQLDDGQDELATTREPPSVDELKKIAEDIKNGLY</sequence>
<dbReference type="OrthoDB" id="3694065at2759"/>
<feature type="region of interest" description="Disordered" evidence="1">
    <location>
        <begin position="135"/>
        <end position="159"/>
    </location>
</feature>
<feature type="compositionally biased region" description="Basic and acidic residues" evidence="1">
    <location>
        <begin position="145"/>
        <end position="156"/>
    </location>
</feature>
<feature type="compositionally biased region" description="Polar residues" evidence="1">
    <location>
        <begin position="135"/>
        <end position="144"/>
    </location>
</feature>
<evidence type="ECO:0000256" key="1">
    <source>
        <dbReference type="SAM" id="MobiDB-lite"/>
    </source>
</evidence>
<feature type="compositionally biased region" description="Polar residues" evidence="1">
    <location>
        <begin position="86"/>
        <end position="96"/>
    </location>
</feature>
<proteinExistence type="predicted"/>
<feature type="region of interest" description="Disordered" evidence="1">
    <location>
        <begin position="368"/>
        <end position="398"/>
    </location>
</feature>
<evidence type="ECO:0000313" key="2">
    <source>
        <dbReference type="EMBL" id="PVI03458.1"/>
    </source>
</evidence>
<accession>A0A2V1DYL9</accession>
<dbReference type="EMBL" id="KZ805331">
    <property type="protein sequence ID" value="PVI03458.1"/>
    <property type="molecule type" value="Genomic_DNA"/>
</dbReference>